<dbReference type="AlphaFoldDB" id="A0A1H8TL56"/>
<evidence type="ECO:0000256" key="1">
    <source>
        <dbReference type="SAM" id="MobiDB-lite"/>
    </source>
</evidence>
<feature type="compositionally biased region" description="Low complexity" evidence="1">
    <location>
        <begin position="53"/>
        <end position="67"/>
    </location>
</feature>
<evidence type="ECO:0000313" key="2">
    <source>
        <dbReference type="EMBL" id="SEO91526.1"/>
    </source>
</evidence>
<accession>A0A1H8TL56</accession>
<organism evidence="2 3">
    <name type="scientific">Mucilaginibacter gossypiicola</name>
    <dbReference type="NCBI Taxonomy" id="551995"/>
    <lineage>
        <taxon>Bacteria</taxon>
        <taxon>Pseudomonadati</taxon>
        <taxon>Bacteroidota</taxon>
        <taxon>Sphingobacteriia</taxon>
        <taxon>Sphingobacteriales</taxon>
        <taxon>Sphingobacteriaceae</taxon>
        <taxon>Mucilaginibacter</taxon>
    </lineage>
</organism>
<feature type="region of interest" description="Disordered" evidence="1">
    <location>
        <begin position="28"/>
        <end position="67"/>
    </location>
</feature>
<evidence type="ECO:0000313" key="3">
    <source>
        <dbReference type="Proteomes" id="UP000198942"/>
    </source>
</evidence>
<keyword evidence="3" id="KW-1185">Reference proteome</keyword>
<proteinExistence type="predicted"/>
<dbReference type="Proteomes" id="UP000198942">
    <property type="component" value="Unassembled WGS sequence"/>
</dbReference>
<protein>
    <submittedName>
        <fullName evidence="2">Uncharacterized protein</fullName>
    </submittedName>
</protein>
<name>A0A1H8TL56_9SPHI</name>
<gene>
    <name evidence="2" type="ORF">SAMN05192574_11629</name>
</gene>
<sequence>MKKNLYLKSLSNYKSLKADTYNTTFGGYASTDHDDSNTFDNSQSFDSSDENDNSVSNDFSFSLDNVW</sequence>
<reference evidence="3" key="1">
    <citation type="submission" date="2016-10" db="EMBL/GenBank/DDBJ databases">
        <authorList>
            <person name="Varghese N."/>
            <person name="Submissions S."/>
        </authorList>
    </citation>
    <scope>NUCLEOTIDE SEQUENCE [LARGE SCALE GENOMIC DNA]</scope>
    <source>
        <strain evidence="3">Gh-48</strain>
    </source>
</reference>
<dbReference type="EMBL" id="FOCL01000016">
    <property type="protein sequence ID" value="SEO91526.1"/>
    <property type="molecule type" value="Genomic_DNA"/>
</dbReference>